<keyword evidence="1" id="KW-0732">Signal</keyword>
<dbReference type="SUPFAM" id="SSF100910">
    <property type="entry name" value="Chemosensory protein Csp2"/>
    <property type="match status" value="1"/>
</dbReference>
<proteinExistence type="predicted"/>
<dbReference type="Gene3D" id="1.10.2080.10">
    <property type="entry name" value="Insect odorant-binding protein A10/Ejaculatory bulb-specific protein 3"/>
    <property type="match status" value="1"/>
</dbReference>
<dbReference type="AlphaFoldDB" id="A0AAN9Z5V6"/>
<dbReference type="Pfam" id="PF03392">
    <property type="entry name" value="OS-D"/>
    <property type="match status" value="1"/>
</dbReference>
<dbReference type="InterPro" id="IPR036682">
    <property type="entry name" value="OS_D_A10/PebIII_sf"/>
</dbReference>
<dbReference type="Proteomes" id="UP001378592">
    <property type="component" value="Unassembled WGS sequence"/>
</dbReference>
<comment type="caution">
    <text evidence="2">The sequence shown here is derived from an EMBL/GenBank/DDBJ whole genome shotgun (WGS) entry which is preliminary data.</text>
</comment>
<dbReference type="InterPro" id="IPR005055">
    <property type="entry name" value="A10/PebIII"/>
</dbReference>
<evidence type="ECO:0000256" key="1">
    <source>
        <dbReference type="SAM" id="SignalP"/>
    </source>
</evidence>
<protein>
    <recommendedName>
        <fullName evidence="4">Chemosensory protein</fullName>
    </recommendedName>
</protein>
<evidence type="ECO:0000313" key="2">
    <source>
        <dbReference type="EMBL" id="KAK7865741.1"/>
    </source>
</evidence>
<name>A0AAN9Z5V6_9ORTH</name>
<dbReference type="PANTHER" id="PTHR11257">
    <property type="entry name" value="CHEMOSENSORY PROTEIN-RELATED"/>
    <property type="match status" value="1"/>
</dbReference>
<reference evidence="2 3" key="1">
    <citation type="submission" date="2024-03" db="EMBL/GenBank/DDBJ databases">
        <title>The genome assembly and annotation of the cricket Gryllus longicercus Weissman &amp; Gray.</title>
        <authorList>
            <person name="Szrajer S."/>
            <person name="Gray D."/>
            <person name="Ylla G."/>
        </authorList>
    </citation>
    <scope>NUCLEOTIDE SEQUENCE [LARGE SCALE GENOMIC DNA]</scope>
    <source>
        <strain evidence="2">DAG 2021-001</strain>
        <tissue evidence="2">Whole body minus gut</tissue>
    </source>
</reference>
<keyword evidence="3" id="KW-1185">Reference proteome</keyword>
<accession>A0AAN9Z5V6</accession>
<feature type="signal peptide" evidence="1">
    <location>
        <begin position="1"/>
        <end position="18"/>
    </location>
</feature>
<dbReference type="PANTHER" id="PTHR11257:SF13">
    <property type="entry name" value="GEO07322P1"/>
    <property type="match status" value="1"/>
</dbReference>
<evidence type="ECO:0000313" key="3">
    <source>
        <dbReference type="Proteomes" id="UP001378592"/>
    </source>
</evidence>
<dbReference type="EMBL" id="JAZDUA010000167">
    <property type="protein sequence ID" value="KAK7865741.1"/>
    <property type="molecule type" value="Genomic_DNA"/>
</dbReference>
<evidence type="ECO:0008006" key="4">
    <source>
        <dbReference type="Google" id="ProtNLM"/>
    </source>
</evidence>
<sequence>MKAAVALCLALVLALCGAAPADKYSSRFDHVDVDAILNNDRLLDNYIKCLENTDDKGCTPEGKALKDVLAEAIATDCAKCTDVQKGFVGKIIPFLRKNRVEEWKRLQAKYDPQGAWAKAHPDV</sequence>
<feature type="chain" id="PRO_5043029220" description="Chemosensory protein" evidence="1">
    <location>
        <begin position="19"/>
        <end position="123"/>
    </location>
</feature>
<organism evidence="2 3">
    <name type="scientific">Gryllus longicercus</name>
    <dbReference type="NCBI Taxonomy" id="2509291"/>
    <lineage>
        <taxon>Eukaryota</taxon>
        <taxon>Metazoa</taxon>
        <taxon>Ecdysozoa</taxon>
        <taxon>Arthropoda</taxon>
        <taxon>Hexapoda</taxon>
        <taxon>Insecta</taxon>
        <taxon>Pterygota</taxon>
        <taxon>Neoptera</taxon>
        <taxon>Polyneoptera</taxon>
        <taxon>Orthoptera</taxon>
        <taxon>Ensifera</taxon>
        <taxon>Gryllidea</taxon>
        <taxon>Grylloidea</taxon>
        <taxon>Gryllidae</taxon>
        <taxon>Gryllinae</taxon>
        <taxon>Gryllus</taxon>
    </lineage>
</organism>
<gene>
    <name evidence="2" type="ORF">R5R35_005527</name>
</gene>